<dbReference type="PROSITE" id="PS50931">
    <property type="entry name" value="HTH_LYSR"/>
    <property type="match status" value="1"/>
</dbReference>
<dbReference type="GO" id="GO:0003700">
    <property type="term" value="F:DNA-binding transcription factor activity"/>
    <property type="evidence" value="ECO:0007669"/>
    <property type="project" value="InterPro"/>
</dbReference>
<dbReference type="RefSeq" id="WP_179718019.1">
    <property type="nucleotide sequence ID" value="NZ_JACBZT010000001.1"/>
</dbReference>
<reference evidence="6 7" key="1">
    <citation type="submission" date="2020-07" db="EMBL/GenBank/DDBJ databases">
        <title>Sequencing the genomes of 1000 actinobacteria strains.</title>
        <authorList>
            <person name="Klenk H.-P."/>
        </authorList>
    </citation>
    <scope>NUCLEOTIDE SEQUENCE [LARGE SCALE GENOMIC DNA]</scope>
    <source>
        <strain evidence="6 7">DSM 104001</strain>
    </source>
</reference>
<dbReference type="InterPro" id="IPR036390">
    <property type="entry name" value="WH_DNA-bd_sf"/>
</dbReference>
<dbReference type="Gene3D" id="1.10.10.10">
    <property type="entry name" value="Winged helix-like DNA-binding domain superfamily/Winged helix DNA-binding domain"/>
    <property type="match status" value="1"/>
</dbReference>
<evidence type="ECO:0000259" key="5">
    <source>
        <dbReference type="PROSITE" id="PS50931"/>
    </source>
</evidence>
<evidence type="ECO:0000256" key="4">
    <source>
        <dbReference type="ARBA" id="ARBA00023163"/>
    </source>
</evidence>
<dbReference type="InterPro" id="IPR005119">
    <property type="entry name" value="LysR_subst-bd"/>
</dbReference>
<organism evidence="6 7">
    <name type="scientific">Petropleomorpha daqingensis</name>
    <dbReference type="NCBI Taxonomy" id="2026353"/>
    <lineage>
        <taxon>Bacteria</taxon>
        <taxon>Bacillati</taxon>
        <taxon>Actinomycetota</taxon>
        <taxon>Actinomycetes</taxon>
        <taxon>Geodermatophilales</taxon>
        <taxon>Geodermatophilaceae</taxon>
        <taxon>Petropleomorpha</taxon>
    </lineage>
</organism>
<evidence type="ECO:0000256" key="2">
    <source>
        <dbReference type="ARBA" id="ARBA00023015"/>
    </source>
</evidence>
<dbReference type="Gene3D" id="3.40.190.290">
    <property type="match status" value="1"/>
</dbReference>
<dbReference type="CDD" id="cd05466">
    <property type="entry name" value="PBP2_LTTR_substrate"/>
    <property type="match status" value="1"/>
</dbReference>
<comment type="caution">
    <text evidence="6">The sequence shown here is derived from an EMBL/GenBank/DDBJ whole genome shotgun (WGS) entry which is preliminary data.</text>
</comment>
<feature type="domain" description="HTH lysR-type" evidence="5">
    <location>
        <begin position="1"/>
        <end position="58"/>
    </location>
</feature>
<dbReference type="SUPFAM" id="SSF46785">
    <property type="entry name" value="Winged helix' DNA-binding domain"/>
    <property type="match status" value="1"/>
</dbReference>
<dbReference type="AlphaFoldDB" id="A0A853CHG4"/>
<gene>
    <name evidence="6" type="ORF">GGQ55_002984</name>
</gene>
<sequence>MELRQLEYFLAVVEEGSFTSAAARLYMVQSSLSASLLSLERELGTELFIRGRRGTELTDAGRALLEPARAALAETERARDAVAEVIGLLRGSVRIAVLALPRAIDVAETIHRFQSEHPGVDVHVLPAPAQRMPDLVAEGQVDFAIGPRIPRLGPGIRFTPLISTPLSLVCPAGHRLAGARDVTPADVVEEPIIDLARGSWARALFDTWVQESTLPRQVRLEINEWLTLQSMVQRGMGIAYGPDACIDRETFPGVATATLTGAPQWELGVLTRDEMLRGAAGRAFLAAYLDRCRPVCTGLDAAAVTTSS</sequence>
<dbReference type="PANTHER" id="PTHR30346">
    <property type="entry name" value="TRANSCRIPTIONAL DUAL REGULATOR HCAR-RELATED"/>
    <property type="match status" value="1"/>
</dbReference>
<comment type="similarity">
    <text evidence="1">Belongs to the LysR transcriptional regulatory family.</text>
</comment>
<dbReference type="InterPro" id="IPR036388">
    <property type="entry name" value="WH-like_DNA-bd_sf"/>
</dbReference>
<keyword evidence="4" id="KW-0804">Transcription</keyword>
<evidence type="ECO:0000256" key="1">
    <source>
        <dbReference type="ARBA" id="ARBA00009437"/>
    </source>
</evidence>
<dbReference type="Pfam" id="PF00126">
    <property type="entry name" value="HTH_1"/>
    <property type="match status" value="1"/>
</dbReference>
<keyword evidence="3 6" id="KW-0238">DNA-binding</keyword>
<evidence type="ECO:0000313" key="7">
    <source>
        <dbReference type="Proteomes" id="UP000541969"/>
    </source>
</evidence>
<dbReference type="EMBL" id="JACBZT010000001">
    <property type="protein sequence ID" value="NYJ06706.1"/>
    <property type="molecule type" value="Genomic_DNA"/>
</dbReference>
<evidence type="ECO:0000313" key="6">
    <source>
        <dbReference type="EMBL" id="NYJ06706.1"/>
    </source>
</evidence>
<accession>A0A853CHG4</accession>
<dbReference type="GO" id="GO:0003677">
    <property type="term" value="F:DNA binding"/>
    <property type="evidence" value="ECO:0007669"/>
    <property type="project" value="UniProtKB-KW"/>
</dbReference>
<dbReference type="FunFam" id="1.10.10.10:FF:000001">
    <property type="entry name" value="LysR family transcriptional regulator"/>
    <property type="match status" value="1"/>
</dbReference>
<dbReference type="GO" id="GO:0032993">
    <property type="term" value="C:protein-DNA complex"/>
    <property type="evidence" value="ECO:0007669"/>
    <property type="project" value="TreeGrafter"/>
</dbReference>
<dbReference type="Pfam" id="PF03466">
    <property type="entry name" value="LysR_substrate"/>
    <property type="match status" value="1"/>
</dbReference>
<dbReference type="SUPFAM" id="SSF53850">
    <property type="entry name" value="Periplasmic binding protein-like II"/>
    <property type="match status" value="1"/>
</dbReference>
<protein>
    <submittedName>
        <fullName evidence="6">DNA-binding transcriptional LysR family regulator</fullName>
    </submittedName>
</protein>
<dbReference type="PANTHER" id="PTHR30346:SF28">
    <property type="entry name" value="HTH-TYPE TRANSCRIPTIONAL REGULATOR CYNR"/>
    <property type="match status" value="1"/>
</dbReference>
<evidence type="ECO:0000256" key="3">
    <source>
        <dbReference type="ARBA" id="ARBA00023125"/>
    </source>
</evidence>
<dbReference type="InterPro" id="IPR000847">
    <property type="entry name" value="LysR_HTH_N"/>
</dbReference>
<keyword evidence="7" id="KW-1185">Reference proteome</keyword>
<keyword evidence="2" id="KW-0805">Transcription regulation</keyword>
<dbReference type="Proteomes" id="UP000541969">
    <property type="component" value="Unassembled WGS sequence"/>
</dbReference>
<dbReference type="PRINTS" id="PR00039">
    <property type="entry name" value="HTHLYSR"/>
</dbReference>
<proteinExistence type="inferred from homology"/>
<name>A0A853CHG4_9ACTN</name>